<dbReference type="InterPro" id="IPR011990">
    <property type="entry name" value="TPR-like_helical_dom_sf"/>
</dbReference>
<feature type="region of interest" description="Disordered" evidence="9">
    <location>
        <begin position="418"/>
        <end position="446"/>
    </location>
</feature>
<dbReference type="PROSITE" id="PS50059">
    <property type="entry name" value="FKBP_PPIASE"/>
    <property type="match status" value="2"/>
</dbReference>
<keyword evidence="3" id="KW-0677">Repeat</keyword>
<evidence type="ECO:0000256" key="9">
    <source>
        <dbReference type="SAM" id="MobiDB-lite"/>
    </source>
</evidence>
<evidence type="ECO:0000256" key="4">
    <source>
        <dbReference type="ARBA" id="ARBA00022803"/>
    </source>
</evidence>
<evidence type="ECO:0000256" key="8">
    <source>
        <dbReference type="PROSITE-ProRule" id="PRU00339"/>
    </source>
</evidence>
<keyword evidence="12" id="KW-1185">Reference proteome</keyword>
<dbReference type="Pfam" id="PF13181">
    <property type="entry name" value="TPR_8"/>
    <property type="match status" value="1"/>
</dbReference>
<comment type="catalytic activity">
    <reaction evidence="1 7">
        <text>[protein]-peptidylproline (omega=180) = [protein]-peptidylproline (omega=0)</text>
        <dbReference type="Rhea" id="RHEA:16237"/>
        <dbReference type="Rhea" id="RHEA-COMP:10747"/>
        <dbReference type="Rhea" id="RHEA-COMP:10748"/>
        <dbReference type="ChEBI" id="CHEBI:83833"/>
        <dbReference type="ChEBI" id="CHEBI:83834"/>
        <dbReference type="EC" id="5.2.1.8"/>
    </reaction>
</comment>
<feature type="repeat" description="TPR" evidence="8">
    <location>
        <begin position="242"/>
        <end position="275"/>
    </location>
</feature>
<evidence type="ECO:0000256" key="5">
    <source>
        <dbReference type="ARBA" id="ARBA00023110"/>
    </source>
</evidence>
<dbReference type="InterPro" id="IPR046357">
    <property type="entry name" value="PPIase_dom_sf"/>
</dbReference>
<dbReference type="Gene3D" id="1.25.40.10">
    <property type="entry name" value="Tetratricopeptide repeat domain"/>
    <property type="match status" value="1"/>
</dbReference>
<dbReference type="SUPFAM" id="SSF48452">
    <property type="entry name" value="TPR-like"/>
    <property type="match status" value="1"/>
</dbReference>
<dbReference type="EMBL" id="CP111015">
    <property type="protein sequence ID" value="WAR02281.1"/>
    <property type="molecule type" value="Genomic_DNA"/>
</dbReference>
<evidence type="ECO:0000313" key="12">
    <source>
        <dbReference type="Proteomes" id="UP001164746"/>
    </source>
</evidence>
<feature type="repeat" description="TPR" evidence="8">
    <location>
        <begin position="325"/>
        <end position="358"/>
    </location>
</feature>
<name>A0ABY7E197_MYAAR</name>
<keyword evidence="6 7" id="KW-0413">Isomerase</keyword>
<evidence type="ECO:0000256" key="7">
    <source>
        <dbReference type="PROSITE-ProRule" id="PRU00277"/>
    </source>
</evidence>
<dbReference type="Gene3D" id="3.10.50.40">
    <property type="match status" value="2"/>
</dbReference>
<dbReference type="Pfam" id="PF00254">
    <property type="entry name" value="FKBP_C"/>
    <property type="match status" value="2"/>
</dbReference>
<evidence type="ECO:0000313" key="11">
    <source>
        <dbReference type="EMBL" id="WAR02281.1"/>
    </source>
</evidence>
<dbReference type="SMART" id="SM00028">
    <property type="entry name" value="TPR"/>
    <property type="match status" value="3"/>
</dbReference>
<evidence type="ECO:0000256" key="1">
    <source>
        <dbReference type="ARBA" id="ARBA00000971"/>
    </source>
</evidence>
<proteinExistence type="predicted"/>
<evidence type="ECO:0000256" key="2">
    <source>
        <dbReference type="ARBA" id="ARBA00013194"/>
    </source>
</evidence>
<reference evidence="11" key="1">
    <citation type="submission" date="2022-11" db="EMBL/GenBank/DDBJ databases">
        <title>Centuries of genome instability and evolution in soft-shell clam transmissible cancer (bioRxiv).</title>
        <authorList>
            <person name="Hart S.F.M."/>
            <person name="Yonemitsu M.A."/>
            <person name="Giersch R.M."/>
            <person name="Beal B.F."/>
            <person name="Arriagada G."/>
            <person name="Davis B.W."/>
            <person name="Ostrander E.A."/>
            <person name="Goff S.P."/>
            <person name="Metzger M.J."/>
        </authorList>
    </citation>
    <scope>NUCLEOTIDE SEQUENCE</scope>
    <source>
        <strain evidence="11">MELC-2E11</strain>
        <tissue evidence="11">Siphon/mantle</tissue>
    </source>
</reference>
<dbReference type="InterPro" id="IPR001179">
    <property type="entry name" value="PPIase_FKBP_dom"/>
</dbReference>
<feature type="domain" description="PPIase FKBP-type" evidence="10">
    <location>
        <begin position="49"/>
        <end position="141"/>
    </location>
</feature>
<dbReference type="EC" id="5.2.1.8" evidence="2 7"/>
<dbReference type="InterPro" id="IPR019734">
    <property type="entry name" value="TPR_rpt"/>
</dbReference>
<dbReference type="Pfam" id="PF00515">
    <property type="entry name" value="TPR_1"/>
    <property type="match status" value="1"/>
</dbReference>
<evidence type="ECO:0000259" key="10">
    <source>
        <dbReference type="PROSITE" id="PS50059"/>
    </source>
</evidence>
<dbReference type="PANTHER" id="PTHR46512">
    <property type="entry name" value="PEPTIDYLPROLYL ISOMERASE"/>
    <property type="match status" value="1"/>
</dbReference>
<dbReference type="PROSITE" id="PS50005">
    <property type="entry name" value="TPR"/>
    <property type="match status" value="2"/>
</dbReference>
<gene>
    <name evidence="11" type="ORF">MAR_008839</name>
</gene>
<organism evidence="11 12">
    <name type="scientific">Mya arenaria</name>
    <name type="common">Soft-shell clam</name>
    <dbReference type="NCBI Taxonomy" id="6604"/>
    <lineage>
        <taxon>Eukaryota</taxon>
        <taxon>Metazoa</taxon>
        <taxon>Spiralia</taxon>
        <taxon>Lophotrochozoa</taxon>
        <taxon>Mollusca</taxon>
        <taxon>Bivalvia</taxon>
        <taxon>Autobranchia</taxon>
        <taxon>Heteroconchia</taxon>
        <taxon>Euheterodonta</taxon>
        <taxon>Imparidentia</taxon>
        <taxon>Neoheterodontei</taxon>
        <taxon>Myida</taxon>
        <taxon>Myoidea</taxon>
        <taxon>Myidae</taxon>
        <taxon>Mya</taxon>
    </lineage>
</organism>
<dbReference type="SUPFAM" id="SSF54534">
    <property type="entry name" value="FKBP-like"/>
    <property type="match status" value="2"/>
</dbReference>
<accession>A0ABY7E197</accession>
<keyword evidence="5 7" id="KW-0697">Rotamase</keyword>
<keyword evidence="4 8" id="KW-0802">TPR repeat</keyword>
<sequence length="446" mass="51540">MAVVFDMKRCLEACDLQVGESVDCTPNKDGGVIKKLLKTGIGEEFPNYGDRVYFRYTAYKGDEMTEENIFDSSEKDGELFEYDCLRGKVIRGFELAVLSMRPGERSLIYLSADWGFGKSGAPPKVPENSSVIFDTEIISVESHIRGECDGRVFMDKDINFFMGEGSSEEHGIPPFIEPYLDHWKNGEEARIYFAAKHAYGPKGCTKYGIGPNKDLMFWINIKKYKRVEEYWELTYKEKMDRSDEYKTKGNKYFKNGEYELASKFYEETLDFVKHDLCMEGEEEKRRRNLLLVGNLNLAQAYLRMEKNREARDCCDEALTFDEHNVKAYFRRGLANFASMEYETAKKDFQKVLEIDPHNKQARNQIDKCTKTMNETIQSERELERRMMSGIGKQSDDDDGSLYSSGMDEIESWDNNMAQSMIPLEEEQAAFGDISSSDSENNHRIRV</sequence>
<dbReference type="PANTHER" id="PTHR46512:SF9">
    <property type="entry name" value="PEPTIDYLPROLYL ISOMERASE"/>
    <property type="match status" value="1"/>
</dbReference>
<feature type="domain" description="PPIase FKBP-type" evidence="10">
    <location>
        <begin position="137"/>
        <end position="225"/>
    </location>
</feature>
<protein>
    <recommendedName>
        <fullName evidence="2 7">peptidylprolyl isomerase</fullName>
        <ecNumber evidence="2 7">5.2.1.8</ecNumber>
    </recommendedName>
</protein>
<evidence type="ECO:0000256" key="3">
    <source>
        <dbReference type="ARBA" id="ARBA00022737"/>
    </source>
</evidence>
<dbReference type="InterPro" id="IPR050754">
    <property type="entry name" value="FKBP4/5/8-like"/>
</dbReference>
<evidence type="ECO:0000256" key="6">
    <source>
        <dbReference type="ARBA" id="ARBA00023235"/>
    </source>
</evidence>
<dbReference type="Proteomes" id="UP001164746">
    <property type="component" value="Chromosome 4"/>
</dbReference>